<dbReference type="CDD" id="cd11356">
    <property type="entry name" value="AmyAc_Sucrose_phosphorylase-like_1"/>
    <property type="match status" value="1"/>
</dbReference>
<dbReference type="Gene3D" id="2.60.40.1180">
    <property type="entry name" value="Golgi alpha-mannosidase II"/>
    <property type="match status" value="1"/>
</dbReference>
<keyword evidence="1" id="KW-0328">Glycosyltransferase</keyword>
<evidence type="ECO:0000313" key="4">
    <source>
        <dbReference type="EMBL" id="WGK69166.1"/>
    </source>
</evidence>
<dbReference type="Pfam" id="PF00128">
    <property type="entry name" value="Alpha-amylase"/>
    <property type="match status" value="1"/>
</dbReference>
<organism evidence="4 5">
    <name type="scientific">Candidatus Haliotispira prima</name>
    <dbReference type="NCBI Taxonomy" id="3034016"/>
    <lineage>
        <taxon>Bacteria</taxon>
        <taxon>Pseudomonadati</taxon>
        <taxon>Spirochaetota</taxon>
        <taxon>Spirochaetia</taxon>
        <taxon>Spirochaetales</taxon>
        <taxon>Spirochaetaceae</taxon>
        <taxon>Candidatus Haliotispira</taxon>
    </lineage>
</organism>
<reference evidence="4 5" key="1">
    <citation type="submission" date="2023-04" db="EMBL/GenBank/DDBJ databases">
        <title>Spirochaete genome identified in red abalone sample constitutes a novel genus.</title>
        <authorList>
            <person name="Sharma S.P."/>
            <person name="Purcell C.M."/>
            <person name="Hyde J.R."/>
            <person name="Severin A.J."/>
        </authorList>
    </citation>
    <scope>NUCLEOTIDE SEQUENCE [LARGE SCALE GENOMIC DNA]</scope>
    <source>
        <strain evidence="4 5">SP-2023</strain>
    </source>
</reference>
<feature type="domain" description="Glycosyl hydrolase family 13 catalytic" evidence="3">
    <location>
        <begin position="95"/>
        <end position="421"/>
    </location>
</feature>
<dbReference type="SMART" id="SM00642">
    <property type="entry name" value="Aamy"/>
    <property type="match status" value="1"/>
</dbReference>
<keyword evidence="2" id="KW-0808">Transferase</keyword>
<dbReference type="Gene3D" id="3.90.400.10">
    <property type="entry name" value="Oligo-1,6-glucosidase, Domain 2"/>
    <property type="match status" value="1"/>
</dbReference>
<evidence type="ECO:0000256" key="2">
    <source>
        <dbReference type="ARBA" id="ARBA00022679"/>
    </source>
</evidence>
<dbReference type="Proteomes" id="UP001228690">
    <property type="component" value="Chromosome"/>
</dbReference>
<evidence type="ECO:0000256" key="1">
    <source>
        <dbReference type="ARBA" id="ARBA00022676"/>
    </source>
</evidence>
<evidence type="ECO:0000259" key="3">
    <source>
        <dbReference type="SMART" id="SM00642"/>
    </source>
</evidence>
<dbReference type="SUPFAM" id="SSF51445">
    <property type="entry name" value="(Trans)glycosidases"/>
    <property type="match status" value="1"/>
</dbReference>
<dbReference type="EMBL" id="CP123443">
    <property type="protein sequence ID" value="WGK69166.1"/>
    <property type="molecule type" value="Genomic_DNA"/>
</dbReference>
<proteinExistence type="predicted"/>
<dbReference type="PANTHER" id="PTHR10357:SF214">
    <property type="entry name" value="GLUCOSYLGLYCERATE PHOSPHORYLASE"/>
    <property type="match status" value="1"/>
</dbReference>
<name>A0ABY8MGU1_9SPIO</name>
<gene>
    <name evidence="4" type="ORF">P0082_11890</name>
</gene>
<protein>
    <submittedName>
        <fullName evidence="4">Sugar phosphorylase</fullName>
    </submittedName>
</protein>
<dbReference type="InterPro" id="IPR033746">
    <property type="entry name" value="GGa_phosphorylase"/>
</dbReference>
<dbReference type="PANTHER" id="PTHR10357">
    <property type="entry name" value="ALPHA-AMYLASE FAMILY MEMBER"/>
    <property type="match status" value="1"/>
</dbReference>
<dbReference type="InterPro" id="IPR013780">
    <property type="entry name" value="Glyco_hydro_b"/>
</dbReference>
<keyword evidence="5" id="KW-1185">Reference proteome</keyword>
<dbReference type="RefSeq" id="WP_326927353.1">
    <property type="nucleotide sequence ID" value="NZ_CP123443.1"/>
</dbReference>
<evidence type="ECO:0000313" key="5">
    <source>
        <dbReference type="Proteomes" id="UP001228690"/>
    </source>
</evidence>
<dbReference type="InterPro" id="IPR017853">
    <property type="entry name" value="GH"/>
</dbReference>
<sequence>MSTELSQIRSRLEFIYGTDQAAQVLPQMQALIDKWREKLNYSGPLDGETLPLDQSHVVMITYGDSIRRPLPSLQDGSIAFEGHTKEAPLHTLKQFADKYLQELVSTIHLLPCFPYTSDDGFSVADYRNIDPNLGNWEDVEQLKENFRLMYDLVLNHCSRSIEWFLGFLSGDPRYEKFFCTSDPDEPRLKEVFRPRALPLLHRFDCTDPEGNPTGRSEWVWTTFSQDQVDVNFANPKVMLEYFDIFLDYVARGAQIVRLDAIGFLWKELGTNCMHHPKTHAVVQLMRSLLKEVAPASVLLTETNVPHAENISYFGNGHNEAQMVYQFSLPPLTLNSFIQGNAGHLTAWAKGLPAPNSHFSFFNFLSSHDGIGMLPARGYLSKEEQDYLVEQTLARGGKVNYKSTPEGDIPYELNINYLDAIAESELPDELRAAKFLAAESILISMAGVPGIYVHSLLGSENWTEGMEQYGINRRINREKLDVDSLVEELEQTGSLRNLIYNGMKNMLRVRRAHKSFHPAAAQHIMEMAPEIFAFERGEENDRVRCLVNCSAGEVSLPCSGGKDLLTGKNFGGADSVKLEPYQVLWLAEATPSTR</sequence>
<dbReference type="InterPro" id="IPR006047">
    <property type="entry name" value="GH13_cat_dom"/>
</dbReference>
<dbReference type="Gene3D" id="3.20.20.80">
    <property type="entry name" value="Glycosidases"/>
    <property type="match status" value="1"/>
</dbReference>
<dbReference type="PIRSF" id="PIRSF003059">
    <property type="entry name" value="Sucrose_phosphorylase"/>
    <property type="match status" value="1"/>
</dbReference>
<dbReference type="InterPro" id="IPR045857">
    <property type="entry name" value="O16G_dom_2"/>
</dbReference>
<dbReference type="InterPro" id="IPR016377">
    <property type="entry name" value="Sucrose_GGa_phosphorylase-rel"/>
</dbReference>
<accession>A0ABY8MGU1</accession>